<gene>
    <name evidence="12" type="ORF">NliqN6_2541</name>
</gene>
<evidence type="ECO:0000256" key="8">
    <source>
        <dbReference type="SAM" id="Phobius"/>
    </source>
</evidence>
<dbReference type="Pfam" id="PF13967">
    <property type="entry name" value="RSN1_TM"/>
    <property type="match status" value="1"/>
</dbReference>
<sequence>MAAPTTTITTTTTTYTLTSLSLSTTATTAPHPSQTILPGLPNSRDYSGPWFRTQLLLSLSLGAFSCLVFTILRRRWRRIYMPRALLHAADPADPASQAERQQGPLGWIVPTWRVSDRTMLDTVGLDAVVFLDFMKTSAVFFGVCAVSAAVVLMPINWTRHGSTDSDTDVPGNDDGEQDQVVALLARHHHHHRHIGNPHLPSNATRNPTLLDIIIDPQTTTSLHLLFTYFFCMLALYLFHRNYHRFLLAKQNFSISRKASVPARTVLVSAIPRPLRSERALKRYFETTCGWAVESVQIVRHVGADLREALRRRDRAMRELERAWWAYKGDSDTGRIRLDGEGANEGEDAQVSSSGGSSGAVSRDGSRARTRQGSRVASEVDLLDPFATTRSDVPSLRGGESPPSPHGQGARLEVPVVMDDPDDPSPNWGEVRTSHDLPTTGHPFAIAVPPESPTPPAPQPASRPTTRVPPASLPLNLPLIGTKVDAITHWQAAFDAADAEVRRIRKAHEADWQGDVVFARQEVAAECEDDTSAADGAQADNPSQAGWLSGWMGAKDDEQGFARVRLTEEGRARVSDSEGEDERREDRPSEAAPRNGAASLRKDQWRPSGEAFVTFDSIKSAELAAQVVHYPEHSQCRTALAPDPDDIVWRNMGKSPRERFVRKMLVWAATAIILLFWIPPVAAVATLLSFSEIERLFPWLAHLIEASPTIGALVQTTLPSLAIIIFNAALPYVFEWLCYWQGFRSKSEIANSILKKYTIFLIITTIFIFLLVSTIWAIFLDLAGSPQKIPEKLARALTQQNARAFAMSFVLLQGIGIMPLQLLNVGSLFWIGVYRALFRLTPRELVELYAPPSVNYGMIYPPAILVFIFTLTDSVISPLILIFGALYFTVGYLVYKYKLIYVFVNPYESTGEAWPTTFARLVWGIVLFELFMLGLFAARQSWFAATALVPLLLGTIAWSWTVREDCRGLSQHTPLATIAAAEAERGDHERPISIRYSKKHHLTYRQQELADRLPKPWIAAASTET</sequence>
<dbReference type="Pfam" id="PF14703">
    <property type="entry name" value="PHM7_cyt"/>
    <property type="match status" value="2"/>
</dbReference>
<feature type="transmembrane region" description="Helical" evidence="8">
    <location>
        <begin position="663"/>
        <end position="689"/>
    </location>
</feature>
<evidence type="ECO:0000256" key="2">
    <source>
        <dbReference type="ARBA" id="ARBA00007779"/>
    </source>
</evidence>
<evidence type="ECO:0000256" key="4">
    <source>
        <dbReference type="ARBA" id="ARBA00022692"/>
    </source>
</evidence>
<dbReference type="PANTHER" id="PTHR13018:SF5">
    <property type="entry name" value="RE44586P"/>
    <property type="match status" value="1"/>
</dbReference>
<feature type="transmembrane region" description="Helical" evidence="8">
    <location>
        <begin position="720"/>
        <end position="741"/>
    </location>
</feature>
<feature type="compositionally biased region" description="Pro residues" evidence="7">
    <location>
        <begin position="449"/>
        <end position="460"/>
    </location>
</feature>
<dbReference type="GO" id="GO:0005227">
    <property type="term" value="F:calcium-activated cation channel activity"/>
    <property type="evidence" value="ECO:0007669"/>
    <property type="project" value="InterPro"/>
</dbReference>
<evidence type="ECO:0000259" key="11">
    <source>
        <dbReference type="Pfam" id="PF14703"/>
    </source>
</evidence>
<feature type="domain" description="CSC1/OSCA1-like cytosolic" evidence="11">
    <location>
        <begin position="605"/>
        <end position="650"/>
    </location>
</feature>
<evidence type="ECO:0000259" key="10">
    <source>
        <dbReference type="Pfam" id="PF13967"/>
    </source>
</evidence>
<dbReference type="Pfam" id="PF02714">
    <property type="entry name" value="RSN1_7TM"/>
    <property type="match status" value="1"/>
</dbReference>
<proteinExistence type="inferred from homology"/>
<feature type="region of interest" description="Disordered" evidence="7">
    <location>
        <begin position="527"/>
        <end position="546"/>
    </location>
</feature>
<feature type="region of interest" description="Disordered" evidence="7">
    <location>
        <begin position="564"/>
        <end position="602"/>
    </location>
</feature>
<name>A0A8H3YE69_9TREE</name>
<evidence type="ECO:0000259" key="9">
    <source>
        <dbReference type="Pfam" id="PF02714"/>
    </source>
</evidence>
<comment type="subcellular location">
    <subcellularLocation>
        <location evidence="1">Membrane</location>
        <topology evidence="1">Multi-pass membrane protein</topology>
    </subcellularLocation>
</comment>
<dbReference type="AlphaFoldDB" id="A0A8H3YE69"/>
<reference evidence="12" key="1">
    <citation type="submission" date="2020-07" db="EMBL/GenBank/DDBJ databases">
        <title>Draft Genome Sequence of a Deep-Sea Yeast, Naganishia (Cryptococcus) liquefaciens strain N6.</title>
        <authorList>
            <person name="Han Y.W."/>
            <person name="Kajitani R."/>
            <person name="Morimoto H."/>
            <person name="Parhat M."/>
            <person name="Tsubouchi H."/>
            <person name="Bakenova O."/>
            <person name="Ogata M."/>
            <person name="Argunhan B."/>
            <person name="Aoki R."/>
            <person name="Kajiwara S."/>
            <person name="Itoh T."/>
            <person name="Iwasaki H."/>
        </authorList>
    </citation>
    <scope>NUCLEOTIDE SEQUENCE</scope>
    <source>
        <strain evidence="12">N6</strain>
    </source>
</reference>
<evidence type="ECO:0000313" key="12">
    <source>
        <dbReference type="EMBL" id="GHJ86139.1"/>
    </source>
</evidence>
<dbReference type="InterPro" id="IPR032880">
    <property type="entry name" value="CSC1/OSCA1-like_N"/>
</dbReference>
<evidence type="ECO:0000256" key="7">
    <source>
        <dbReference type="SAM" id="MobiDB-lite"/>
    </source>
</evidence>
<keyword evidence="13" id="KW-1185">Reference proteome</keyword>
<feature type="transmembrane region" description="Helical" evidence="8">
    <location>
        <begin position="941"/>
        <end position="959"/>
    </location>
</feature>
<dbReference type="InterPro" id="IPR003864">
    <property type="entry name" value="CSC1/OSCA1-like_7TM"/>
</dbReference>
<feature type="transmembrane region" description="Helical" evidence="8">
    <location>
        <begin position="50"/>
        <end position="72"/>
    </location>
</feature>
<dbReference type="PANTHER" id="PTHR13018">
    <property type="entry name" value="PROBABLE MEMBRANE PROTEIN DUF221-RELATED"/>
    <property type="match status" value="1"/>
</dbReference>
<dbReference type="OrthoDB" id="1689567at2759"/>
<feature type="compositionally biased region" description="Basic and acidic residues" evidence="7">
    <location>
        <begin position="564"/>
        <end position="588"/>
    </location>
</feature>
<comment type="caution">
    <text evidence="12">The sequence shown here is derived from an EMBL/GenBank/DDBJ whole genome shotgun (WGS) entry which is preliminary data.</text>
</comment>
<feature type="domain" description="CSC1/OSCA1-like N-terminal transmembrane" evidence="10">
    <location>
        <begin position="51"/>
        <end position="240"/>
    </location>
</feature>
<feature type="transmembrane region" description="Helical" evidence="8">
    <location>
        <begin position="803"/>
        <end position="832"/>
    </location>
</feature>
<evidence type="ECO:0000256" key="6">
    <source>
        <dbReference type="ARBA" id="ARBA00023136"/>
    </source>
</evidence>
<dbReference type="EMBL" id="BLZA01000017">
    <property type="protein sequence ID" value="GHJ86139.1"/>
    <property type="molecule type" value="Genomic_DNA"/>
</dbReference>
<feature type="region of interest" description="Disordered" evidence="7">
    <location>
        <begin position="448"/>
        <end position="468"/>
    </location>
</feature>
<protein>
    <recommendedName>
        <fullName evidence="14">DUF221-domain-containing protein</fullName>
    </recommendedName>
</protein>
<dbReference type="InterPro" id="IPR027815">
    <property type="entry name" value="CSC1/OSCA1-like_cyt"/>
</dbReference>
<keyword evidence="3" id="KW-0813">Transport</keyword>
<evidence type="ECO:0000256" key="3">
    <source>
        <dbReference type="ARBA" id="ARBA00022448"/>
    </source>
</evidence>
<dbReference type="GO" id="GO:0005886">
    <property type="term" value="C:plasma membrane"/>
    <property type="evidence" value="ECO:0007669"/>
    <property type="project" value="TreeGrafter"/>
</dbReference>
<feature type="transmembrane region" description="Helical" evidence="8">
    <location>
        <begin position="916"/>
        <end position="934"/>
    </location>
</feature>
<dbReference type="InterPro" id="IPR045122">
    <property type="entry name" value="Csc1-like"/>
</dbReference>
<keyword evidence="4 8" id="KW-0812">Transmembrane</keyword>
<evidence type="ECO:0008006" key="14">
    <source>
        <dbReference type="Google" id="ProtNLM"/>
    </source>
</evidence>
<feature type="compositionally biased region" description="Low complexity" evidence="7">
    <location>
        <begin position="350"/>
        <end position="362"/>
    </location>
</feature>
<dbReference type="Proteomes" id="UP000620104">
    <property type="component" value="Unassembled WGS sequence"/>
</dbReference>
<feature type="domain" description="CSC1/OSCA1-like 7TM region" evidence="9">
    <location>
        <begin position="661"/>
        <end position="935"/>
    </location>
</feature>
<keyword evidence="5 8" id="KW-1133">Transmembrane helix</keyword>
<feature type="domain" description="CSC1/OSCA1-like cytosolic" evidence="11">
    <location>
        <begin position="262"/>
        <end position="527"/>
    </location>
</feature>
<keyword evidence="6 8" id="KW-0472">Membrane</keyword>
<evidence type="ECO:0000256" key="1">
    <source>
        <dbReference type="ARBA" id="ARBA00004141"/>
    </source>
</evidence>
<evidence type="ECO:0000313" key="13">
    <source>
        <dbReference type="Proteomes" id="UP000620104"/>
    </source>
</evidence>
<organism evidence="12 13">
    <name type="scientific">Naganishia liquefaciens</name>
    <dbReference type="NCBI Taxonomy" id="104408"/>
    <lineage>
        <taxon>Eukaryota</taxon>
        <taxon>Fungi</taxon>
        <taxon>Dikarya</taxon>
        <taxon>Basidiomycota</taxon>
        <taxon>Agaricomycotina</taxon>
        <taxon>Tremellomycetes</taxon>
        <taxon>Filobasidiales</taxon>
        <taxon>Filobasidiaceae</taxon>
        <taxon>Naganishia</taxon>
    </lineage>
</organism>
<feature type="region of interest" description="Disordered" evidence="7">
    <location>
        <begin position="334"/>
        <end position="410"/>
    </location>
</feature>
<comment type="similarity">
    <text evidence="2">Belongs to the CSC1 (TC 1.A.17) family.</text>
</comment>
<feature type="transmembrane region" description="Helical" evidence="8">
    <location>
        <begin position="220"/>
        <end position="238"/>
    </location>
</feature>
<feature type="transmembrane region" description="Helical" evidence="8">
    <location>
        <begin position="852"/>
        <end position="871"/>
    </location>
</feature>
<evidence type="ECO:0000256" key="5">
    <source>
        <dbReference type="ARBA" id="ARBA00022989"/>
    </source>
</evidence>
<accession>A0A8H3YE69</accession>
<feature type="transmembrane region" description="Helical" evidence="8">
    <location>
        <begin position="138"/>
        <end position="157"/>
    </location>
</feature>
<feature type="transmembrane region" description="Helical" evidence="8">
    <location>
        <begin position="878"/>
        <end position="896"/>
    </location>
</feature>
<feature type="transmembrane region" description="Helical" evidence="8">
    <location>
        <begin position="756"/>
        <end position="782"/>
    </location>
</feature>